<sequence>AVQYLIEIKDSCITASQFATKEGPAAEKPLRGCHCNVFDAALHADAIHYSGGQIILTCRRVASTSVLTTTSGLQEPVFLADIQCPESAMGDIYGALNCCRSHIFSEERCPSTPLEPGKVRDVAPNTHKHKVTFEAGDTVLARITPIPPKGAPRFAGPYKIERITKGSTQVLRAEGGELLLRPYAALQLLALDQDPAHNCDLHEGDFIHTPTTIEAGVSYHQNHGRGYPANKETRETKEAPQDLPTLTTPDTSMITHTRKHISMHMPHAQSL</sequence>
<name>A0ACC1HAV1_9FUNG</name>
<reference evidence="1" key="1">
    <citation type="submission" date="2022-06" db="EMBL/GenBank/DDBJ databases">
        <title>Phylogenomic reconstructions and comparative analyses of Kickxellomycotina fungi.</title>
        <authorList>
            <person name="Reynolds N.K."/>
            <person name="Stajich J.E."/>
            <person name="Barry K."/>
            <person name="Grigoriev I.V."/>
            <person name="Crous P."/>
            <person name="Smith M.E."/>
        </authorList>
    </citation>
    <scope>NUCLEOTIDE SEQUENCE</scope>
    <source>
        <strain evidence="1">RSA 2271</strain>
    </source>
</reference>
<evidence type="ECO:0000313" key="1">
    <source>
        <dbReference type="EMBL" id="KAJ1672461.1"/>
    </source>
</evidence>
<comment type="caution">
    <text evidence="1">The sequence shown here is derived from an EMBL/GenBank/DDBJ whole genome shotgun (WGS) entry which is preliminary data.</text>
</comment>
<dbReference type="Proteomes" id="UP001145114">
    <property type="component" value="Unassembled WGS sequence"/>
</dbReference>
<feature type="non-terminal residue" evidence="1">
    <location>
        <position position="1"/>
    </location>
</feature>
<accession>A0ACC1HAV1</accession>
<proteinExistence type="predicted"/>
<gene>
    <name evidence="1" type="primary">EFT2_4</name>
    <name evidence="1" type="ORF">EV182_007124</name>
</gene>
<feature type="non-terminal residue" evidence="1">
    <location>
        <position position="271"/>
    </location>
</feature>
<keyword evidence="1" id="KW-0251">Elongation factor</keyword>
<keyword evidence="2" id="KW-1185">Reference proteome</keyword>
<keyword evidence="1" id="KW-0648">Protein biosynthesis</keyword>
<organism evidence="1 2">
    <name type="scientific">Spiromyces aspiralis</name>
    <dbReference type="NCBI Taxonomy" id="68401"/>
    <lineage>
        <taxon>Eukaryota</taxon>
        <taxon>Fungi</taxon>
        <taxon>Fungi incertae sedis</taxon>
        <taxon>Zoopagomycota</taxon>
        <taxon>Kickxellomycotina</taxon>
        <taxon>Kickxellomycetes</taxon>
        <taxon>Kickxellales</taxon>
        <taxon>Kickxellaceae</taxon>
        <taxon>Spiromyces</taxon>
    </lineage>
</organism>
<protein>
    <submittedName>
        <fullName evidence="1">Translation elongation factor 2</fullName>
    </submittedName>
</protein>
<dbReference type="EMBL" id="JAMZIH010008342">
    <property type="protein sequence ID" value="KAJ1672461.1"/>
    <property type="molecule type" value="Genomic_DNA"/>
</dbReference>
<evidence type="ECO:0000313" key="2">
    <source>
        <dbReference type="Proteomes" id="UP001145114"/>
    </source>
</evidence>